<keyword evidence="1" id="KW-0812">Transmembrane</keyword>
<accession>A0AAV4W1L4</accession>
<organism evidence="2 3">
    <name type="scientific">Caerostris extrusa</name>
    <name type="common">Bark spider</name>
    <name type="synonym">Caerostris bankana</name>
    <dbReference type="NCBI Taxonomy" id="172846"/>
    <lineage>
        <taxon>Eukaryota</taxon>
        <taxon>Metazoa</taxon>
        <taxon>Ecdysozoa</taxon>
        <taxon>Arthropoda</taxon>
        <taxon>Chelicerata</taxon>
        <taxon>Arachnida</taxon>
        <taxon>Araneae</taxon>
        <taxon>Araneomorphae</taxon>
        <taxon>Entelegynae</taxon>
        <taxon>Araneoidea</taxon>
        <taxon>Araneidae</taxon>
        <taxon>Caerostris</taxon>
    </lineage>
</organism>
<name>A0AAV4W1L4_CAEEX</name>
<protein>
    <recommendedName>
        <fullName evidence="4">Gustatory receptor</fullName>
    </recommendedName>
</protein>
<evidence type="ECO:0000313" key="3">
    <source>
        <dbReference type="Proteomes" id="UP001054945"/>
    </source>
</evidence>
<dbReference type="EMBL" id="BPLR01015393">
    <property type="protein sequence ID" value="GIY75809.1"/>
    <property type="molecule type" value="Genomic_DNA"/>
</dbReference>
<keyword evidence="1" id="KW-0472">Membrane</keyword>
<dbReference type="Proteomes" id="UP001054945">
    <property type="component" value="Unassembled WGS sequence"/>
</dbReference>
<gene>
    <name evidence="2" type="primary">AVEN_270748_1</name>
    <name evidence="2" type="ORF">CEXT_519821</name>
</gene>
<feature type="transmembrane region" description="Helical" evidence="1">
    <location>
        <begin position="66"/>
        <end position="89"/>
    </location>
</feature>
<dbReference type="AlphaFoldDB" id="A0AAV4W1L4"/>
<evidence type="ECO:0000313" key="2">
    <source>
        <dbReference type="EMBL" id="GIY75809.1"/>
    </source>
</evidence>
<evidence type="ECO:0008006" key="4">
    <source>
        <dbReference type="Google" id="ProtNLM"/>
    </source>
</evidence>
<reference evidence="2 3" key="1">
    <citation type="submission" date="2021-06" db="EMBL/GenBank/DDBJ databases">
        <title>Caerostris extrusa draft genome.</title>
        <authorList>
            <person name="Kono N."/>
            <person name="Arakawa K."/>
        </authorList>
    </citation>
    <scope>NUCLEOTIDE SEQUENCE [LARGE SCALE GENOMIC DNA]</scope>
</reference>
<keyword evidence="3" id="KW-1185">Reference proteome</keyword>
<feature type="transmembrane region" description="Helical" evidence="1">
    <location>
        <begin position="167"/>
        <end position="185"/>
    </location>
</feature>
<comment type="caution">
    <text evidence="2">The sequence shown here is derived from an EMBL/GenBank/DDBJ whole genome shotgun (WGS) entry which is preliminary data.</text>
</comment>
<sequence length="255" mass="29445">MIAQAPFTIHFHNQKVKDYEFDDTSNRHIPSNVETERGISLLKRIFTFFSINLSTKVSPSSTCLQLLQLITLTNMYIAYLILIDIRSYFMMNTSLGLSISLSSGTIIIVALRLILLTHLKLIRQSVRMSYDLLCTIHKGRCPSIMPCIFFQFRNLYCNNKTNRTAMVLFYILASFLECMDMITMYTFPGMVLILCTYQFSIISELNKALARRIKDSYSMKEAIEEYLAFYAEVQLVMKISERAISPIVFLCTPTF</sequence>
<evidence type="ECO:0000256" key="1">
    <source>
        <dbReference type="SAM" id="Phobius"/>
    </source>
</evidence>
<feature type="transmembrane region" description="Helical" evidence="1">
    <location>
        <begin position="95"/>
        <end position="115"/>
    </location>
</feature>
<proteinExistence type="predicted"/>
<keyword evidence="1" id="KW-1133">Transmembrane helix</keyword>